<protein>
    <submittedName>
        <fullName evidence="1">Uncharacterized protein</fullName>
    </submittedName>
</protein>
<reference evidence="1" key="1">
    <citation type="submission" date="2024-05" db="EMBL/GenBank/DDBJ databases">
        <title>Genome sequencing of novel strain.</title>
        <authorList>
            <person name="Ganbat D."/>
            <person name="Ganbat S."/>
            <person name="Lee S.-J."/>
        </authorList>
    </citation>
    <scope>NUCLEOTIDE SEQUENCE</scope>
    <source>
        <strain evidence="1">SMD15-11</strain>
    </source>
</reference>
<dbReference type="GO" id="GO:0016810">
    <property type="term" value="F:hydrolase activity, acting on carbon-nitrogen (but not peptide) bonds"/>
    <property type="evidence" value="ECO:0007669"/>
    <property type="project" value="InterPro"/>
</dbReference>
<dbReference type="KEGG" id="tcd:AAIA72_04305"/>
<organism evidence="1">
    <name type="scientific">Thermohahella caldifontis</name>
    <dbReference type="NCBI Taxonomy" id="3142973"/>
    <lineage>
        <taxon>Bacteria</taxon>
        <taxon>Pseudomonadati</taxon>
        <taxon>Pseudomonadota</taxon>
        <taxon>Gammaproteobacteria</taxon>
        <taxon>Oceanospirillales</taxon>
        <taxon>Hahellaceae</taxon>
        <taxon>Thermohahella</taxon>
    </lineage>
</organism>
<dbReference type="RefSeq" id="WP_369602198.1">
    <property type="nucleotide sequence ID" value="NZ_CP154858.1"/>
</dbReference>
<dbReference type="InterPro" id="IPR011059">
    <property type="entry name" value="Metal-dep_hydrolase_composite"/>
</dbReference>
<dbReference type="EMBL" id="CP154858">
    <property type="protein sequence ID" value="XDT73204.1"/>
    <property type="molecule type" value="Genomic_DNA"/>
</dbReference>
<gene>
    <name evidence="1" type="ORF">AAIA72_04305</name>
</gene>
<evidence type="ECO:0000313" key="1">
    <source>
        <dbReference type="EMBL" id="XDT73204.1"/>
    </source>
</evidence>
<name>A0AB39UZ23_9GAMM</name>
<proteinExistence type="predicted"/>
<dbReference type="AlphaFoldDB" id="A0AB39UZ23"/>
<dbReference type="Gene3D" id="2.30.40.10">
    <property type="entry name" value="Urease, subunit C, domain 1"/>
    <property type="match status" value="1"/>
</dbReference>
<sequence length="59" mass="6442">MDNRWVLVRKARVFAPEDQGIRDVLMGAGKILALSEPDALSSGPFDVSDVEHGIQETFG</sequence>
<accession>A0AB39UZ23</accession>